<reference evidence="2" key="1">
    <citation type="submission" date="2023-03" db="EMBL/GenBank/DDBJ databases">
        <title>Multiphase analysis and comparison of six strains from genera Psychromarinibacter, Lutimaribacter, and Maritimibacter, including a novel species: Psychromarinibacter sediminicola sp. nov.</title>
        <authorList>
            <person name="Wang Y.-H."/>
            <person name="Ye M.-Q."/>
            <person name="Du Z.-J."/>
        </authorList>
    </citation>
    <scope>NUCLEOTIDE SEQUENCE</scope>
    <source>
        <strain evidence="2">C21-152</strain>
    </source>
</reference>
<evidence type="ECO:0000313" key="3">
    <source>
        <dbReference type="Proteomes" id="UP001220964"/>
    </source>
</evidence>
<dbReference type="AlphaFoldDB" id="A0AAE3T903"/>
<dbReference type="PANTHER" id="PTHR22617:SF23">
    <property type="entry name" value="CHEMOTAXIS PROTEIN CHEW"/>
    <property type="match status" value="1"/>
</dbReference>
<dbReference type="Pfam" id="PF01584">
    <property type="entry name" value="CheW"/>
    <property type="match status" value="1"/>
</dbReference>
<dbReference type="PANTHER" id="PTHR22617">
    <property type="entry name" value="CHEMOTAXIS SENSOR HISTIDINE KINASE-RELATED"/>
    <property type="match status" value="1"/>
</dbReference>
<dbReference type="SUPFAM" id="SSF50341">
    <property type="entry name" value="CheW-like"/>
    <property type="match status" value="1"/>
</dbReference>
<dbReference type="Proteomes" id="UP001220964">
    <property type="component" value="Unassembled WGS sequence"/>
</dbReference>
<dbReference type="Gene3D" id="2.40.50.180">
    <property type="entry name" value="CheA-289, Domain 4"/>
    <property type="match status" value="1"/>
</dbReference>
<dbReference type="Gene3D" id="2.30.30.40">
    <property type="entry name" value="SH3 Domains"/>
    <property type="match status" value="1"/>
</dbReference>
<name>A0AAE3T903_9RHOB</name>
<accession>A0AAE3T903</accession>
<evidence type="ECO:0000313" key="2">
    <source>
        <dbReference type="EMBL" id="MDF0600070.1"/>
    </source>
</evidence>
<dbReference type="GO" id="GO:0006935">
    <property type="term" value="P:chemotaxis"/>
    <property type="evidence" value="ECO:0007669"/>
    <property type="project" value="InterPro"/>
</dbReference>
<dbReference type="RefSeq" id="WP_275566213.1">
    <property type="nucleotide sequence ID" value="NZ_JARGYC010000008.1"/>
</dbReference>
<feature type="domain" description="CheW-like" evidence="1">
    <location>
        <begin position="12"/>
        <end position="151"/>
    </location>
</feature>
<dbReference type="EMBL" id="JARGYC010000008">
    <property type="protein sequence ID" value="MDF0600070.1"/>
    <property type="molecule type" value="Genomic_DNA"/>
</dbReference>
<proteinExistence type="predicted"/>
<comment type="caution">
    <text evidence="2">The sequence shown here is derived from an EMBL/GenBank/DDBJ whole genome shotgun (WGS) entry which is preliminary data.</text>
</comment>
<protein>
    <submittedName>
        <fullName evidence="2">Chemotaxis protein CheW</fullName>
    </submittedName>
</protein>
<organism evidence="2 3">
    <name type="scientific">Psychromarinibacter sediminicola</name>
    <dbReference type="NCBI Taxonomy" id="3033385"/>
    <lineage>
        <taxon>Bacteria</taxon>
        <taxon>Pseudomonadati</taxon>
        <taxon>Pseudomonadota</taxon>
        <taxon>Alphaproteobacteria</taxon>
        <taxon>Rhodobacterales</taxon>
        <taxon>Paracoccaceae</taxon>
        <taxon>Psychromarinibacter</taxon>
    </lineage>
</organism>
<dbReference type="InterPro" id="IPR036061">
    <property type="entry name" value="CheW-like_dom_sf"/>
</dbReference>
<dbReference type="GO" id="GO:0007165">
    <property type="term" value="P:signal transduction"/>
    <property type="evidence" value="ECO:0007669"/>
    <property type="project" value="InterPro"/>
</dbReference>
<sequence>MADPTETDAEDVNELIAFRIAEQDFCFNIMSVREIRGWTPATIIPHAPSYVRGVINLRGAVVPIVDLAARLGLEVPEPTARNVIIITQIDGPIVGLLVDAVSDILSASAKEVQPTPDVAANGSEFLSGIITREDKMIRLLNLAAILPETVVAAA</sequence>
<keyword evidence="3" id="KW-1185">Reference proteome</keyword>
<gene>
    <name evidence="2" type="ORF">P1J78_04935</name>
</gene>
<dbReference type="InterPro" id="IPR039315">
    <property type="entry name" value="CheW"/>
</dbReference>
<dbReference type="CDD" id="cd00732">
    <property type="entry name" value="CheW"/>
    <property type="match status" value="1"/>
</dbReference>
<dbReference type="GO" id="GO:0005829">
    <property type="term" value="C:cytosol"/>
    <property type="evidence" value="ECO:0007669"/>
    <property type="project" value="TreeGrafter"/>
</dbReference>
<dbReference type="InterPro" id="IPR002545">
    <property type="entry name" value="CheW-lke_dom"/>
</dbReference>
<dbReference type="PROSITE" id="PS50851">
    <property type="entry name" value="CHEW"/>
    <property type="match status" value="1"/>
</dbReference>
<dbReference type="SMART" id="SM00260">
    <property type="entry name" value="CheW"/>
    <property type="match status" value="1"/>
</dbReference>
<evidence type="ECO:0000259" key="1">
    <source>
        <dbReference type="PROSITE" id="PS50851"/>
    </source>
</evidence>